<dbReference type="PRINTS" id="PR00111">
    <property type="entry name" value="ABHYDROLASE"/>
</dbReference>
<keyword evidence="5" id="KW-0963">Cytoplasm</keyword>
<evidence type="ECO:0000256" key="7">
    <source>
        <dbReference type="ARBA" id="ARBA00022801"/>
    </source>
</evidence>
<dbReference type="InterPro" id="IPR005944">
    <property type="entry name" value="Pro_iminopeptidase"/>
</dbReference>
<dbReference type="InterPro" id="IPR000073">
    <property type="entry name" value="AB_hydrolase_1"/>
</dbReference>
<dbReference type="RefSeq" id="WP_237403585.1">
    <property type="nucleotide sequence ID" value="NZ_BAAATO010000071.1"/>
</dbReference>
<dbReference type="EC" id="3.4.11.5" evidence="8"/>
<evidence type="ECO:0000256" key="8">
    <source>
        <dbReference type="RuleBase" id="RU003421"/>
    </source>
</evidence>
<keyword evidence="4 8" id="KW-0031">Aminopeptidase</keyword>
<evidence type="ECO:0000313" key="11">
    <source>
        <dbReference type="Proteomes" id="UP000608522"/>
    </source>
</evidence>
<evidence type="ECO:0000259" key="9">
    <source>
        <dbReference type="Pfam" id="PF00561"/>
    </source>
</evidence>
<keyword evidence="6 8" id="KW-0645">Protease</keyword>
<dbReference type="Gene3D" id="3.40.50.1820">
    <property type="entry name" value="alpha/beta hydrolase"/>
    <property type="match status" value="1"/>
</dbReference>
<evidence type="ECO:0000256" key="1">
    <source>
        <dbReference type="ARBA" id="ARBA00001585"/>
    </source>
</evidence>
<dbReference type="PANTHER" id="PTHR43722">
    <property type="entry name" value="PROLINE IMINOPEPTIDASE"/>
    <property type="match status" value="1"/>
</dbReference>
<keyword evidence="11" id="KW-1185">Reference proteome</keyword>
<feature type="domain" description="AB hydrolase-1" evidence="9">
    <location>
        <begin position="38"/>
        <end position="301"/>
    </location>
</feature>
<comment type="similarity">
    <text evidence="3 8">Belongs to the peptidase S33 family.</text>
</comment>
<dbReference type="EMBL" id="BNED01000003">
    <property type="protein sequence ID" value="GHI74733.1"/>
    <property type="molecule type" value="Genomic_DNA"/>
</dbReference>
<gene>
    <name evidence="10" type="primary">pip</name>
    <name evidence="10" type="ORF">Sspor_02940</name>
</gene>
<dbReference type="NCBIfam" id="TIGR01249">
    <property type="entry name" value="pro_imino_pep_1"/>
    <property type="match status" value="1"/>
</dbReference>
<comment type="subcellular location">
    <subcellularLocation>
        <location evidence="2">Cytoplasm</location>
    </subcellularLocation>
</comment>
<reference evidence="11" key="1">
    <citation type="submission" date="2023-07" db="EMBL/GenBank/DDBJ databases">
        <title>Whole genome shotgun sequence of Streptomyces spororaveus NBRC 15456.</title>
        <authorList>
            <person name="Komaki H."/>
            <person name="Tamura T."/>
        </authorList>
    </citation>
    <scope>NUCLEOTIDE SEQUENCE [LARGE SCALE GENOMIC DNA]</scope>
    <source>
        <strain evidence="11">NBRC 15456</strain>
    </source>
</reference>
<dbReference type="Proteomes" id="UP000608522">
    <property type="component" value="Unassembled WGS sequence"/>
</dbReference>
<dbReference type="PRINTS" id="PR00793">
    <property type="entry name" value="PROAMNOPTASE"/>
</dbReference>
<evidence type="ECO:0000313" key="10">
    <source>
        <dbReference type="EMBL" id="GHI74733.1"/>
    </source>
</evidence>
<organism evidence="10 11">
    <name type="scientific">Streptomyces spororaveus</name>
    <dbReference type="NCBI Taxonomy" id="284039"/>
    <lineage>
        <taxon>Bacteria</taxon>
        <taxon>Bacillati</taxon>
        <taxon>Actinomycetota</taxon>
        <taxon>Actinomycetes</taxon>
        <taxon>Kitasatosporales</taxon>
        <taxon>Streptomycetaceae</taxon>
        <taxon>Streptomyces</taxon>
    </lineage>
</organism>
<evidence type="ECO:0000256" key="3">
    <source>
        <dbReference type="ARBA" id="ARBA00010088"/>
    </source>
</evidence>
<name>A0ABQ3T2X0_9ACTN</name>
<dbReference type="SUPFAM" id="SSF53474">
    <property type="entry name" value="alpha/beta-Hydrolases"/>
    <property type="match status" value="1"/>
</dbReference>
<evidence type="ECO:0000256" key="6">
    <source>
        <dbReference type="ARBA" id="ARBA00022670"/>
    </source>
</evidence>
<dbReference type="InterPro" id="IPR029058">
    <property type="entry name" value="AB_hydrolase_fold"/>
</dbReference>
<comment type="caution">
    <text evidence="10">The sequence shown here is derived from an EMBL/GenBank/DDBJ whole genome shotgun (WGS) entry which is preliminary data.</text>
</comment>
<keyword evidence="7 8" id="KW-0378">Hydrolase</keyword>
<evidence type="ECO:0000256" key="5">
    <source>
        <dbReference type="ARBA" id="ARBA00022490"/>
    </source>
</evidence>
<evidence type="ECO:0000256" key="4">
    <source>
        <dbReference type="ARBA" id="ARBA00022438"/>
    </source>
</evidence>
<protein>
    <recommendedName>
        <fullName evidence="8">Proline iminopeptidase</fullName>
        <ecNumber evidence="8">3.4.11.5</ecNumber>
    </recommendedName>
</protein>
<sequence length="375" mass="40755">MSELYPPVEPYEKGMLDVGDGNLVYWEVCGNPDGKPALVVHGGPGSGCGTGARQYFDPDRYRVVLFDQRGCGRSTPNASEPTTDMRHNTTQHLIADMERLREHLGIDRWLLYGGSWGSTLILAYAETYPERVSQIVIPAVTTTRRSEIDWLYRGASRFFPEQWERFLAGAGGTPRDGDIVAAYARLMEHPDPAVREKATADWCAWEDAVLSGETNGTSNPYGDRPPTAQLALVRICSHYFSHGAWLEEGTLLRDAHRLAGIPGVLVHGRLDLAGPLDTAWELARAWPDAELTIVGNAGHLGSDTTRAHVLKALDRFARQECDQTAQRGACGGCGGGWSGVGVDFGVREPHGLTQRPGVGDFGWGAVSDVVADESA</sequence>
<evidence type="ECO:0000256" key="2">
    <source>
        <dbReference type="ARBA" id="ARBA00004496"/>
    </source>
</evidence>
<comment type="catalytic activity">
    <reaction evidence="1 8">
        <text>Release of N-terminal proline from a peptide.</text>
        <dbReference type="EC" id="3.4.11.5"/>
    </reaction>
</comment>
<dbReference type="InterPro" id="IPR002410">
    <property type="entry name" value="Peptidase_S33"/>
</dbReference>
<dbReference type="Pfam" id="PF00561">
    <property type="entry name" value="Abhydrolase_1"/>
    <property type="match status" value="1"/>
</dbReference>
<dbReference type="PANTHER" id="PTHR43722:SF1">
    <property type="entry name" value="PROLINE IMINOPEPTIDASE"/>
    <property type="match status" value="1"/>
</dbReference>
<proteinExistence type="inferred from homology"/>
<accession>A0ABQ3T2X0</accession>